<keyword evidence="7" id="KW-0472">Membrane</keyword>
<dbReference type="PROSITE" id="PS00761">
    <property type="entry name" value="SPASE_I_3"/>
    <property type="match status" value="1"/>
</dbReference>
<comment type="caution">
    <text evidence="9">The sequence shown here is derived from an EMBL/GenBank/DDBJ whole genome shotgun (WGS) entry which is preliminary data.</text>
</comment>
<feature type="active site" evidence="6">
    <location>
        <position position="169"/>
    </location>
</feature>
<sequence length="398" mass="45814">MNWKFWQKNKDTAPKKKKTKSREWFDAVVFAVIAATVIRVFFIEAYTIPTGSMERSLLIGDFLFVSKVNYGARIPMTPVAFPFAHHTMPITGTKAYYDGIQWKYRRLPGMQDIKRNDVVVFNFPDGDTVALEAQDRDYYDMVRSVGRQAVHNQYTIVSRPVDKRENYIKRCIGISGDILSMSNGLVSINGKPEPMKNTGQIDYLVKFKTSDVNFQVFEEMGFVIDRDISAISQDSYNFVGTPEMMEKVKKLDFVAAVNTRTAVPGAAEPNVFPQDPNRKWNADNWGPVQIPKKGWTVKLDSASMPLYQRAITIYEGNKLEKVAGGWKINGVKTDSYTFKMDYYWMMGDNRHNSLDSRYWGFVPEDHVVGKALFIWMSYDTNGSFFSKIRWNRLFRGIH</sequence>
<evidence type="ECO:0000256" key="2">
    <source>
        <dbReference type="ARBA" id="ARBA00009370"/>
    </source>
</evidence>
<proteinExistence type="inferred from homology"/>
<evidence type="ECO:0000256" key="4">
    <source>
        <dbReference type="ARBA" id="ARBA00019232"/>
    </source>
</evidence>
<accession>A0A7X0J4D5</accession>
<dbReference type="RefSeq" id="WP_184625668.1">
    <property type="nucleotide sequence ID" value="NZ_JACHCC010000007.1"/>
</dbReference>
<feature type="domain" description="Peptidase S26" evidence="8">
    <location>
        <begin position="22"/>
        <end position="236"/>
    </location>
</feature>
<dbReference type="Gene3D" id="2.10.109.10">
    <property type="entry name" value="Umud Fragment, subunit A"/>
    <property type="match status" value="1"/>
</dbReference>
<evidence type="ECO:0000256" key="3">
    <source>
        <dbReference type="ARBA" id="ARBA00013208"/>
    </source>
</evidence>
<dbReference type="AlphaFoldDB" id="A0A7X0J4D5"/>
<evidence type="ECO:0000256" key="7">
    <source>
        <dbReference type="RuleBase" id="RU362042"/>
    </source>
</evidence>
<dbReference type="SUPFAM" id="SSF51306">
    <property type="entry name" value="LexA/Signal peptidase"/>
    <property type="match status" value="1"/>
</dbReference>
<keyword evidence="5 7" id="KW-0378">Hydrolase</keyword>
<keyword evidence="7" id="KW-1133">Transmembrane helix</keyword>
<feature type="domain" description="Peptidase S26" evidence="8">
    <location>
        <begin position="338"/>
        <end position="376"/>
    </location>
</feature>
<dbReference type="PANTHER" id="PTHR43390:SF1">
    <property type="entry name" value="CHLOROPLAST PROCESSING PEPTIDASE"/>
    <property type="match status" value="1"/>
</dbReference>
<organism evidence="9 10">
    <name type="scientific">Pedobacter cryoconitis</name>
    <dbReference type="NCBI Taxonomy" id="188932"/>
    <lineage>
        <taxon>Bacteria</taxon>
        <taxon>Pseudomonadati</taxon>
        <taxon>Bacteroidota</taxon>
        <taxon>Sphingobacteriia</taxon>
        <taxon>Sphingobacteriales</taxon>
        <taxon>Sphingobacteriaceae</taxon>
        <taxon>Pedobacter</taxon>
    </lineage>
</organism>
<dbReference type="GO" id="GO:0016020">
    <property type="term" value="C:membrane"/>
    <property type="evidence" value="ECO:0007669"/>
    <property type="project" value="UniProtKB-SubCell"/>
</dbReference>
<reference evidence="9 10" key="1">
    <citation type="submission" date="2020-08" db="EMBL/GenBank/DDBJ databases">
        <title>Genomic Encyclopedia of Type Strains, Phase IV (KMG-V): Genome sequencing to study the core and pangenomes of soil and plant-associated prokaryotes.</title>
        <authorList>
            <person name="Whitman W."/>
        </authorList>
    </citation>
    <scope>NUCLEOTIDE SEQUENCE [LARGE SCALE GENOMIC DNA]</scope>
    <source>
        <strain evidence="9 10">M2T3</strain>
    </source>
</reference>
<comment type="catalytic activity">
    <reaction evidence="1 7">
        <text>Cleavage of hydrophobic, N-terminal signal or leader sequences from secreted and periplasmic proteins.</text>
        <dbReference type="EC" id="3.4.21.89"/>
    </reaction>
</comment>
<dbReference type="Pfam" id="PF10502">
    <property type="entry name" value="Peptidase_S26"/>
    <property type="match status" value="2"/>
</dbReference>
<evidence type="ECO:0000256" key="5">
    <source>
        <dbReference type="ARBA" id="ARBA00022801"/>
    </source>
</evidence>
<evidence type="ECO:0000256" key="6">
    <source>
        <dbReference type="PIRSR" id="PIRSR600223-1"/>
    </source>
</evidence>
<evidence type="ECO:0000256" key="1">
    <source>
        <dbReference type="ARBA" id="ARBA00000677"/>
    </source>
</evidence>
<comment type="subcellular location">
    <subcellularLocation>
        <location evidence="7">Membrane</location>
        <topology evidence="7">Single-pass type II membrane protein</topology>
    </subcellularLocation>
</comment>
<dbReference type="EC" id="3.4.21.89" evidence="3 7"/>
<dbReference type="InterPro" id="IPR019533">
    <property type="entry name" value="Peptidase_S26"/>
</dbReference>
<protein>
    <recommendedName>
        <fullName evidence="4 7">Signal peptidase I</fullName>
        <ecNumber evidence="3 7">3.4.21.89</ecNumber>
    </recommendedName>
</protein>
<dbReference type="GO" id="GO:0004252">
    <property type="term" value="F:serine-type endopeptidase activity"/>
    <property type="evidence" value="ECO:0007669"/>
    <property type="project" value="InterPro"/>
</dbReference>
<evidence type="ECO:0000259" key="8">
    <source>
        <dbReference type="Pfam" id="PF10502"/>
    </source>
</evidence>
<dbReference type="PANTHER" id="PTHR43390">
    <property type="entry name" value="SIGNAL PEPTIDASE I"/>
    <property type="match status" value="1"/>
</dbReference>
<name>A0A7X0J4D5_9SPHI</name>
<dbReference type="InterPro" id="IPR036286">
    <property type="entry name" value="LexA/Signal_pep-like_sf"/>
</dbReference>
<gene>
    <name evidence="9" type="ORF">HDF25_002814</name>
</gene>
<keyword evidence="7" id="KW-0645">Protease</keyword>
<dbReference type="CDD" id="cd06530">
    <property type="entry name" value="S26_SPase_I"/>
    <property type="match status" value="2"/>
</dbReference>
<dbReference type="GO" id="GO:0009003">
    <property type="term" value="F:signal peptidase activity"/>
    <property type="evidence" value="ECO:0007669"/>
    <property type="project" value="UniProtKB-EC"/>
</dbReference>
<comment type="similarity">
    <text evidence="2 7">Belongs to the peptidase S26 family.</text>
</comment>
<dbReference type="PRINTS" id="PR00727">
    <property type="entry name" value="LEADERPTASE"/>
</dbReference>
<dbReference type="InterPro" id="IPR000223">
    <property type="entry name" value="Pept_S26A_signal_pept_1"/>
</dbReference>
<keyword evidence="7" id="KW-0812">Transmembrane</keyword>
<dbReference type="Proteomes" id="UP000521017">
    <property type="component" value="Unassembled WGS sequence"/>
</dbReference>
<dbReference type="EMBL" id="JACHCC010000007">
    <property type="protein sequence ID" value="MBB6500655.1"/>
    <property type="molecule type" value="Genomic_DNA"/>
</dbReference>
<dbReference type="InterPro" id="IPR019758">
    <property type="entry name" value="Pept_S26A_signal_pept_1_CS"/>
</dbReference>
<feature type="transmembrane region" description="Helical" evidence="7">
    <location>
        <begin position="24"/>
        <end position="42"/>
    </location>
</feature>
<dbReference type="NCBIfam" id="TIGR02227">
    <property type="entry name" value="sigpep_I_bact"/>
    <property type="match status" value="2"/>
</dbReference>
<evidence type="ECO:0000313" key="10">
    <source>
        <dbReference type="Proteomes" id="UP000521017"/>
    </source>
</evidence>
<feature type="active site" evidence="6">
    <location>
        <position position="52"/>
    </location>
</feature>
<dbReference type="GO" id="GO:0006465">
    <property type="term" value="P:signal peptide processing"/>
    <property type="evidence" value="ECO:0007669"/>
    <property type="project" value="InterPro"/>
</dbReference>
<evidence type="ECO:0000313" key="9">
    <source>
        <dbReference type="EMBL" id="MBB6500655.1"/>
    </source>
</evidence>